<dbReference type="HOGENOM" id="CLU_1870145_0_0_1"/>
<accession>G2QLR4</accession>
<keyword evidence="2" id="KW-1185">Reference proteome</keyword>
<feature type="non-terminal residue" evidence="1">
    <location>
        <position position="1"/>
    </location>
</feature>
<dbReference type="KEGG" id="mtm:MYCTH_36460"/>
<dbReference type="eggNOG" id="ENOG502R158">
    <property type="taxonomic scope" value="Eukaryota"/>
</dbReference>
<gene>
    <name evidence="1" type="ORF">MYCTH_36460</name>
</gene>
<dbReference type="GeneID" id="11514276"/>
<sequence>GSVDMGVDTLWRLGRLQPGLGLGAGLVARLRGPMERFVKGLGKIGGWTDYAIAATRGRVLDRIFAAAQQSLLKWTIGIGCRPCANLTCNTNRMAAINVFLLWSGLYPPSRLLSKSISEMVSALQYITATDAELSAAA</sequence>
<dbReference type="Proteomes" id="UP000007322">
    <property type="component" value="Chromosome 6"/>
</dbReference>
<proteinExistence type="predicted"/>
<dbReference type="OrthoDB" id="4589621at2759"/>
<dbReference type="InParanoid" id="G2QLR4"/>
<reference evidence="1 2" key="1">
    <citation type="journal article" date="2011" name="Nat. Biotechnol.">
        <title>Comparative genomic analysis of the thermophilic biomass-degrading fungi Myceliophthora thermophila and Thielavia terrestris.</title>
        <authorList>
            <person name="Berka R.M."/>
            <person name="Grigoriev I.V."/>
            <person name="Otillar R."/>
            <person name="Salamov A."/>
            <person name="Grimwood J."/>
            <person name="Reid I."/>
            <person name="Ishmael N."/>
            <person name="John T."/>
            <person name="Darmond C."/>
            <person name="Moisan M.-C."/>
            <person name="Henrissat B."/>
            <person name="Coutinho P.M."/>
            <person name="Lombard V."/>
            <person name="Natvig D.O."/>
            <person name="Lindquist E."/>
            <person name="Schmutz J."/>
            <person name="Lucas S."/>
            <person name="Harris P."/>
            <person name="Powlowski J."/>
            <person name="Bellemare A."/>
            <person name="Taylor D."/>
            <person name="Butler G."/>
            <person name="de Vries R.P."/>
            <person name="Allijn I.E."/>
            <person name="van den Brink J."/>
            <person name="Ushinsky S."/>
            <person name="Storms R."/>
            <person name="Powell A.J."/>
            <person name="Paulsen I.T."/>
            <person name="Elbourne L.D.H."/>
            <person name="Baker S.E."/>
            <person name="Magnuson J."/>
            <person name="LaBoissiere S."/>
            <person name="Clutterbuck A.J."/>
            <person name="Martinez D."/>
            <person name="Wogulis M."/>
            <person name="de Leon A.L."/>
            <person name="Rey M.W."/>
            <person name="Tsang A."/>
        </authorList>
    </citation>
    <scope>NUCLEOTIDE SEQUENCE [LARGE SCALE GENOMIC DNA]</scope>
    <source>
        <strain evidence="2">ATCC 42464 / BCRC 31852 / DSM 1799</strain>
    </source>
</reference>
<protein>
    <submittedName>
        <fullName evidence="1">Uncharacterized protein</fullName>
    </submittedName>
</protein>
<organism evidence="1 2">
    <name type="scientific">Thermothelomyces thermophilus (strain ATCC 42464 / BCRC 31852 / DSM 1799)</name>
    <name type="common">Sporotrichum thermophile</name>
    <dbReference type="NCBI Taxonomy" id="573729"/>
    <lineage>
        <taxon>Eukaryota</taxon>
        <taxon>Fungi</taxon>
        <taxon>Dikarya</taxon>
        <taxon>Ascomycota</taxon>
        <taxon>Pezizomycotina</taxon>
        <taxon>Sordariomycetes</taxon>
        <taxon>Sordariomycetidae</taxon>
        <taxon>Sordariales</taxon>
        <taxon>Chaetomiaceae</taxon>
        <taxon>Thermothelomyces</taxon>
    </lineage>
</organism>
<name>G2QLR4_THET4</name>
<evidence type="ECO:0000313" key="2">
    <source>
        <dbReference type="Proteomes" id="UP000007322"/>
    </source>
</evidence>
<dbReference type="AlphaFoldDB" id="G2QLR4"/>
<dbReference type="EMBL" id="CP003007">
    <property type="protein sequence ID" value="AEO60894.1"/>
    <property type="molecule type" value="Genomic_DNA"/>
</dbReference>
<evidence type="ECO:0000313" key="1">
    <source>
        <dbReference type="EMBL" id="AEO60894.1"/>
    </source>
</evidence>
<dbReference type="OMA" id="NITCNTH"/>
<dbReference type="RefSeq" id="XP_003666139.1">
    <property type="nucleotide sequence ID" value="XM_003666091.1"/>
</dbReference>
<dbReference type="VEuPathDB" id="FungiDB:MYCTH_36460"/>
<feature type="non-terminal residue" evidence="1">
    <location>
        <position position="137"/>
    </location>
</feature>